<feature type="transmembrane region" description="Helical" evidence="1">
    <location>
        <begin position="41"/>
        <end position="60"/>
    </location>
</feature>
<keyword evidence="1" id="KW-1133">Transmembrane helix</keyword>
<dbReference type="KEGG" id="amus:LMH87_005119"/>
<keyword evidence="1" id="KW-0472">Membrane</keyword>
<protein>
    <submittedName>
        <fullName evidence="2">Uncharacterized protein</fullName>
    </submittedName>
</protein>
<proteinExistence type="predicted"/>
<gene>
    <name evidence="2" type="ORF">LMH87_005119</name>
</gene>
<evidence type="ECO:0000313" key="3">
    <source>
        <dbReference type="Proteomes" id="UP001144673"/>
    </source>
</evidence>
<reference evidence="2" key="1">
    <citation type="journal article" date="2023" name="Access Microbiol">
        <title>De-novo genome assembly for Akanthomyces muscarius, a biocontrol agent of insect agricultural pests.</title>
        <authorList>
            <person name="Erdos Z."/>
            <person name="Studholme D.J."/>
            <person name="Raymond B."/>
            <person name="Sharma M."/>
        </authorList>
    </citation>
    <scope>NUCLEOTIDE SEQUENCE</scope>
    <source>
        <strain evidence="2">Ve6</strain>
    </source>
</reference>
<name>A0A9W8QLV8_AKAMU</name>
<comment type="caution">
    <text evidence="2">The sequence shown here is derived from an EMBL/GenBank/DDBJ whole genome shotgun (WGS) entry which is preliminary data.</text>
</comment>
<evidence type="ECO:0000313" key="2">
    <source>
        <dbReference type="EMBL" id="KAJ4163385.1"/>
    </source>
</evidence>
<dbReference type="EMBL" id="JAJHUN010000001">
    <property type="protein sequence ID" value="KAJ4163385.1"/>
    <property type="molecule type" value="Genomic_DNA"/>
</dbReference>
<keyword evidence="1" id="KW-0812">Transmembrane</keyword>
<dbReference type="GeneID" id="80892278"/>
<accession>A0A9W8QLV8</accession>
<dbReference type="RefSeq" id="XP_056058300.1">
    <property type="nucleotide sequence ID" value="XM_056202778.1"/>
</dbReference>
<dbReference type="Proteomes" id="UP001144673">
    <property type="component" value="Chromosome 1"/>
</dbReference>
<evidence type="ECO:0000256" key="1">
    <source>
        <dbReference type="SAM" id="Phobius"/>
    </source>
</evidence>
<keyword evidence="3" id="KW-1185">Reference proteome</keyword>
<dbReference type="AlphaFoldDB" id="A0A9W8QLV8"/>
<sequence>MVGHYYVQPTYKFSVFLLQNTDLTATVLCEANEWNELPPSLASLAGFAGVRLIYVWLGSIRYNERGRSKKGFAEQARRIMERDGRLLRGRDLTVEYIDYDGHRYGEIWTGR</sequence>
<organism evidence="2 3">
    <name type="scientific">Akanthomyces muscarius</name>
    <name type="common">Entomopathogenic fungus</name>
    <name type="synonym">Lecanicillium muscarium</name>
    <dbReference type="NCBI Taxonomy" id="2231603"/>
    <lineage>
        <taxon>Eukaryota</taxon>
        <taxon>Fungi</taxon>
        <taxon>Dikarya</taxon>
        <taxon>Ascomycota</taxon>
        <taxon>Pezizomycotina</taxon>
        <taxon>Sordariomycetes</taxon>
        <taxon>Hypocreomycetidae</taxon>
        <taxon>Hypocreales</taxon>
        <taxon>Cordycipitaceae</taxon>
        <taxon>Akanthomyces</taxon>
    </lineage>
</organism>